<gene>
    <name evidence="10" type="primary">Alg13_0</name>
    <name evidence="10" type="ORF">FJT64_006761</name>
</gene>
<keyword evidence="8" id="KW-1133">Transmembrane helix</keyword>
<dbReference type="PANTHER" id="PTHR12867">
    <property type="entry name" value="GLYCOSYL TRANSFERASE-RELATED"/>
    <property type="match status" value="1"/>
</dbReference>
<dbReference type="Proteomes" id="UP000440578">
    <property type="component" value="Unassembled WGS sequence"/>
</dbReference>
<protein>
    <recommendedName>
        <fullName evidence="4">UDP-N-acetylglucosamine transferase subunit ALG13</fullName>
        <ecNumber evidence="3">2.4.1.141</ecNumber>
    </recommendedName>
</protein>
<keyword evidence="6 10" id="KW-0808">Transferase</keyword>
<evidence type="ECO:0000256" key="4">
    <source>
        <dbReference type="ARBA" id="ARBA00017468"/>
    </source>
</evidence>
<dbReference type="GO" id="GO:0006488">
    <property type="term" value="P:dolichol-linked oligosaccharide biosynthetic process"/>
    <property type="evidence" value="ECO:0007669"/>
    <property type="project" value="InterPro"/>
</dbReference>
<dbReference type="InterPro" id="IPR007235">
    <property type="entry name" value="Glyco_trans_28_C"/>
</dbReference>
<dbReference type="PANTHER" id="PTHR12867:SF6">
    <property type="entry name" value="N-ACETYLGLUCOSAMINYLDIPHOSPHODOLICHOL N-ACETYLGLUCOSAMINYLTRANSFERASE"/>
    <property type="match status" value="1"/>
</dbReference>
<dbReference type="SUPFAM" id="SSF53756">
    <property type="entry name" value="UDP-Glycosyltransferase/glycogen phosphorylase"/>
    <property type="match status" value="1"/>
</dbReference>
<feature type="domain" description="Glycosyl transferase family 28 C-terminal" evidence="9">
    <location>
        <begin position="199"/>
        <end position="281"/>
    </location>
</feature>
<keyword evidence="8" id="KW-0812">Transmembrane</keyword>
<sequence length="310" mass="34120">MTARSGSSRREERWRRRDRIPSEFRLVYVAPNERWMRAAALAVASPLLVAVPAAALRPASVLLAAEWQVLLGGVLYGLLAAAVLLLTWRYPFRMYHSAARRQFRAVLTGPLLLNSRQLSLPEGSVSRVRSVSNMMPWMDSLYKSQQGKLVLLDTGFQSAEMFNRLLGHHVDEDGDSGVRAAIARWCCRSVLGRLSLPQVPSEGVAVRWFRSKPSIAEDMASADLVIGHAGAGTCLEALRAGRALVVVTNTTLMDNHQAELAGRLAADGHLLHCVCETLRDTLAGWICLSCGRCRRPTRHRSPSTSNGDWG</sequence>
<name>A0A6A4VWJ3_AMPAM</name>
<comment type="subcellular location">
    <subcellularLocation>
        <location evidence="1">Endoplasmic reticulum</location>
    </subcellularLocation>
</comment>
<proteinExistence type="inferred from homology"/>
<evidence type="ECO:0000256" key="6">
    <source>
        <dbReference type="ARBA" id="ARBA00022679"/>
    </source>
</evidence>
<comment type="similarity">
    <text evidence="2">Belongs to the glycosyltransferase 28 family.</text>
</comment>
<evidence type="ECO:0000256" key="8">
    <source>
        <dbReference type="SAM" id="Phobius"/>
    </source>
</evidence>
<comment type="caution">
    <text evidence="10">The sequence shown here is derived from an EMBL/GenBank/DDBJ whole genome shotgun (WGS) entry which is preliminary data.</text>
</comment>
<keyword evidence="8" id="KW-0472">Membrane</keyword>
<dbReference type="OrthoDB" id="20273at2759"/>
<dbReference type="AlphaFoldDB" id="A0A6A4VWJ3"/>
<evidence type="ECO:0000313" key="11">
    <source>
        <dbReference type="Proteomes" id="UP000440578"/>
    </source>
</evidence>
<dbReference type="GO" id="GO:0005783">
    <property type="term" value="C:endoplasmic reticulum"/>
    <property type="evidence" value="ECO:0007669"/>
    <property type="project" value="UniProtKB-SubCell"/>
</dbReference>
<keyword evidence="7" id="KW-0256">Endoplasmic reticulum</keyword>
<dbReference type="GO" id="GO:0004577">
    <property type="term" value="F:N-acetylglucosaminyldiphosphodolichol N-acetylglucosaminyltransferase activity"/>
    <property type="evidence" value="ECO:0007669"/>
    <property type="project" value="UniProtKB-EC"/>
</dbReference>
<evidence type="ECO:0000256" key="7">
    <source>
        <dbReference type="ARBA" id="ARBA00022824"/>
    </source>
</evidence>
<evidence type="ECO:0000259" key="9">
    <source>
        <dbReference type="Pfam" id="PF04101"/>
    </source>
</evidence>
<feature type="transmembrane region" description="Helical" evidence="8">
    <location>
        <begin position="74"/>
        <end position="92"/>
    </location>
</feature>
<accession>A0A6A4VWJ3</accession>
<reference evidence="10 11" key="1">
    <citation type="submission" date="2019-07" db="EMBL/GenBank/DDBJ databases">
        <title>Draft genome assembly of a fouling barnacle, Amphibalanus amphitrite (Darwin, 1854): The first reference genome for Thecostraca.</title>
        <authorList>
            <person name="Kim W."/>
        </authorList>
    </citation>
    <scope>NUCLEOTIDE SEQUENCE [LARGE SCALE GENOMIC DNA]</scope>
    <source>
        <strain evidence="10">SNU_AA5</strain>
        <tissue evidence="10">Soma without cirri and trophi</tissue>
    </source>
</reference>
<evidence type="ECO:0000256" key="5">
    <source>
        <dbReference type="ARBA" id="ARBA00022676"/>
    </source>
</evidence>
<dbReference type="EC" id="2.4.1.141" evidence="3"/>
<evidence type="ECO:0000256" key="1">
    <source>
        <dbReference type="ARBA" id="ARBA00004240"/>
    </source>
</evidence>
<dbReference type="InterPro" id="IPR039042">
    <property type="entry name" value="Alg13-like"/>
</dbReference>
<dbReference type="EMBL" id="VIIS01001600">
    <property type="protein sequence ID" value="KAF0295780.1"/>
    <property type="molecule type" value="Genomic_DNA"/>
</dbReference>
<evidence type="ECO:0000256" key="2">
    <source>
        <dbReference type="ARBA" id="ARBA00006962"/>
    </source>
</evidence>
<dbReference type="Pfam" id="PF04101">
    <property type="entry name" value="Glyco_tran_28_C"/>
    <property type="match status" value="1"/>
</dbReference>
<organism evidence="10 11">
    <name type="scientific">Amphibalanus amphitrite</name>
    <name type="common">Striped barnacle</name>
    <name type="synonym">Balanus amphitrite</name>
    <dbReference type="NCBI Taxonomy" id="1232801"/>
    <lineage>
        <taxon>Eukaryota</taxon>
        <taxon>Metazoa</taxon>
        <taxon>Ecdysozoa</taxon>
        <taxon>Arthropoda</taxon>
        <taxon>Crustacea</taxon>
        <taxon>Multicrustacea</taxon>
        <taxon>Cirripedia</taxon>
        <taxon>Thoracica</taxon>
        <taxon>Thoracicalcarea</taxon>
        <taxon>Balanomorpha</taxon>
        <taxon>Balanoidea</taxon>
        <taxon>Balanidae</taxon>
        <taxon>Amphibalaninae</taxon>
        <taxon>Amphibalanus</taxon>
    </lineage>
</organism>
<dbReference type="Gene3D" id="3.40.50.2000">
    <property type="entry name" value="Glycogen Phosphorylase B"/>
    <property type="match status" value="1"/>
</dbReference>
<evidence type="ECO:0000256" key="3">
    <source>
        <dbReference type="ARBA" id="ARBA00012614"/>
    </source>
</evidence>
<evidence type="ECO:0000313" key="10">
    <source>
        <dbReference type="EMBL" id="KAF0295780.1"/>
    </source>
</evidence>
<keyword evidence="5" id="KW-0328">Glycosyltransferase</keyword>
<keyword evidence="11" id="KW-1185">Reference proteome</keyword>